<accession>A0A4S3B904</accession>
<name>A0A4S3B904_9ENTE</name>
<evidence type="ECO:0000313" key="2">
    <source>
        <dbReference type="EMBL" id="THB62426.1"/>
    </source>
</evidence>
<organism evidence="2 3">
    <name type="scientific">Vagococcus silagei</name>
    <dbReference type="NCBI Taxonomy" id="2508885"/>
    <lineage>
        <taxon>Bacteria</taxon>
        <taxon>Bacillati</taxon>
        <taxon>Bacillota</taxon>
        <taxon>Bacilli</taxon>
        <taxon>Lactobacillales</taxon>
        <taxon>Enterococcaceae</taxon>
        <taxon>Vagococcus</taxon>
    </lineage>
</organism>
<protein>
    <submittedName>
        <fullName evidence="2">Uncharacterized protein</fullName>
    </submittedName>
</protein>
<keyword evidence="1" id="KW-1133">Transmembrane helix</keyword>
<feature type="transmembrane region" description="Helical" evidence="1">
    <location>
        <begin position="220"/>
        <end position="241"/>
    </location>
</feature>
<gene>
    <name evidence="2" type="ORF">ESZ54_01030</name>
</gene>
<sequence>MITFTSTHFLDFNFVDQPNEYVFFATTYDDAVNFDAYNLFKFINALPIELKGYSVENFLTHTYFDEVKLPMTKEELAELFGSGGDQTALYFADNQIIINSYYEDNIVFLAIHQAKLSEFQDAIYAAGFNKIAFFLERKVDFFSKNDKKRLLQLYGPEPREYFKDEEKVAKKVKRKEFLYPYRLMDTLSVMKKVGIILLAIVLAILILAVFEFQFGEISETLGFVMTLILAFSFIYVELLVIGKWRKHP</sequence>
<evidence type="ECO:0000256" key="1">
    <source>
        <dbReference type="SAM" id="Phobius"/>
    </source>
</evidence>
<keyword evidence="3" id="KW-1185">Reference proteome</keyword>
<dbReference type="AlphaFoldDB" id="A0A4S3B904"/>
<reference evidence="2 3" key="1">
    <citation type="submission" date="2019-01" db="EMBL/GenBank/DDBJ databases">
        <title>Vagococcus silagei sp. nov. isolated from brewer's grain.</title>
        <authorList>
            <person name="Guu J.-R."/>
        </authorList>
    </citation>
    <scope>NUCLEOTIDE SEQUENCE [LARGE SCALE GENOMIC DNA]</scope>
    <source>
        <strain evidence="2 3">2B-2</strain>
    </source>
</reference>
<feature type="transmembrane region" description="Helical" evidence="1">
    <location>
        <begin position="193"/>
        <end position="214"/>
    </location>
</feature>
<dbReference type="Proteomes" id="UP000310506">
    <property type="component" value="Unassembled WGS sequence"/>
</dbReference>
<dbReference type="EMBL" id="SDGV01000001">
    <property type="protein sequence ID" value="THB62426.1"/>
    <property type="molecule type" value="Genomic_DNA"/>
</dbReference>
<keyword evidence="1" id="KW-0812">Transmembrane</keyword>
<comment type="caution">
    <text evidence="2">The sequence shown here is derived from an EMBL/GenBank/DDBJ whole genome shotgun (WGS) entry which is preliminary data.</text>
</comment>
<dbReference type="RefSeq" id="WP_136135812.1">
    <property type="nucleotide sequence ID" value="NZ_SDGV01000001.1"/>
</dbReference>
<proteinExistence type="predicted"/>
<evidence type="ECO:0000313" key="3">
    <source>
        <dbReference type="Proteomes" id="UP000310506"/>
    </source>
</evidence>
<keyword evidence="1" id="KW-0472">Membrane</keyword>